<dbReference type="InterPro" id="IPR025707">
    <property type="entry name" value="DNA_bp_PD1"/>
</dbReference>
<evidence type="ECO:0000259" key="1">
    <source>
        <dbReference type="PROSITE" id="PS51742"/>
    </source>
</evidence>
<organism evidence="2 3">
    <name type="scientific">Pyrococcus kukulkanii</name>
    <dbReference type="NCBI Taxonomy" id="1609559"/>
    <lineage>
        <taxon>Archaea</taxon>
        <taxon>Methanobacteriati</taxon>
        <taxon>Methanobacteriota</taxon>
        <taxon>Thermococci</taxon>
        <taxon>Thermococcales</taxon>
        <taxon>Thermococcaceae</taxon>
        <taxon>Pyrococcus</taxon>
    </lineage>
</organism>
<dbReference type="CDD" id="cd11378">
    <property type="entry name" value="DUF296"/>
    <property type="match status" value="1"/>
</dbReference>
<dbReference type="Gene3D" id="3.30.1330.80">
    <property type="entry name" value="Hypothetical protein, similar to alpha- acetolactate decarboxylase, domain 2"/>
    <property type="match status" value="1"/>
</dbReference>
<dbReference type="PATRIC" id="fig|1609559.3.peg.837"/>
<dbReference type="PIRSF" id="PIRSF016702">
    <property type="entry name" value="DNA_bp_PD1"/>
    <property type="match status" value="1"/>
</dbReference>
<name>A0A127B967_9EURY</name>
<evidence type="ECO:0000313" key="2">
    <source>
        <dbReference type="EMBL" id="AMM53737.1"/>
    </source>
</evidence>
<dbReference type="AlphaFoldDB" id="A0A127B967"/>
<evidence type="ECO:0000313" key="3">
    <source>
        <dbReference type="Proteomes" id="UP000070587"/>
    </source>
</evidence>
<reference evidence="2 3" key="2">
    <citation type="journal article" date="2016" name="Int. J. Syst. Evol. Microbiol.">
        <title>Pyrococcus kukulkanii sp. nov., a hyperthermophilic, piezophilic archaeon isolated from a deep-sea hydrothermal vent.</title>
        <authorList>
            <person name="Callac N."/>
            <person name="Oger P."/>
            <person name="Lesongeur F."/>
            <person name="Rattray J.E."/>
            <person name="Vannier P."/>
            <person name="Michoud G."/>
            <person name="Beauverger M."/>
            <person name="Gayet N."/>
            <person name="Rouxel O."/>
            <person name="Jebbar M."/>
            <person name="Godfroy A."/>
        </authorList>
    </citation>
    <scope>NUCLEOTIDE SEQUENCE [LARGE SCALE GENOMIC DNA]</scope>
    <source>
        <strain evidence="2 3">NCB100</strain>
    </source>
</reference>
<dbReference type="PROSITE" id="PS51742">
    <property type="entry name" value="PPC"/>
    <property type="match status" value="1"/>
</dbReference>
<dbReference type="EMBL" id="CP010835">
    <property type="protein sequence ID" value="AMM53737.1"/>
    <property type="molecule type" value="Genomic_DNA"/>
</dbReference>
<dbReference type="KEGG" id="pyc:TQ32_04015"/>
<dbReference type="PANTHER" id="PTHR34988">
    <property type="entry name" value="PROTEIN, PUTATIVE-RELATED"/>
    <property type="match status" value="1"/>
</dbReference>
<keyword evidence="2" id="KW-0238">DNA-binding</keyword>
<dbReference type="STRING" id="1609559.TQ32_04015"/>
<feature type="domain" description="PPC" evidence="1">
    <location>
        <begin position="2"/>
        <end position="135"/>
    </location>
</feature>
<dbReference type="PANTHER" id="PTHR34988:SF1">
    <property type="entry name" value="DNA-BINDING PROTEIN"/>
    <property type="match status" value="1"/>
</dbReference>
<protein>
    <submittedName>
        <fullName evidence="2">DNA-binding protein</fullName>
    </submittedName>
</protein>
<proteinExistence type="predicted"/>
<dbReference type="SUPFAM" id="SSF117856">
    <property type="entry name" value="AF0104/ALDC/Ptd012-like"/>
    <property type="match status" value="1"/>
</dbReference>
<sequence length="135" mass="15247">MFSGGRMYLFRIPEGEEFMSYMHEFLEKEGVETGIVNAIGTLRDPKVGYFLEGEKRYKVIELRGTYEIASLIGNISLKDGKPFLHAHVVLGDSEGRAFGGHLIEGRVLVAEVFVLELKGKRLERKMTEKGLALWP</sequence>
<dbReference type="OrthoDB" id="371648at2157"/>
<gene>
    <name evidence="2" type="ORF">TQ32_04015</name>
</gene>
<dbReference type="RefSeq" id="WP_068321302.1">
    <property type="nucleotide sequence ID" value="NZ_CP010835.1"/>
</dbReference>
<dbReference type="GO" id="GO:0003677">
    <property type="term" value="F:DNA binding"/>
    <property type="evidence" value="ECO:0007669"/>
    <property type="project" value="UniProtKB-KW"/>
</dbReference>
<dbReference type="GeneID" id="28490972"/>
<accession>A0A127B967</accession>
<dbReference type="Pfam" id="PF03479">
    <property type="entry name" value="PCC"/>
    <property type="match status" value="1"/>
</dbReference>
<reference evidence="3" key="1">
    <citation type="submission" date="2015-02" db="EMBL/GenBank/DDBJ databases">
        <title>Pyrococcus kukulkanii sp. nov., a novel hyperthermophilic archaeon isolated from a deep-sea hydrothermal vent at the Guaymas Basin.</title>
        <authorList>
            <person name="Oger P.M."/>
            <person name="Callac N."/>
            <person name="Jebbar M."/>
            <person name="Godfroy A."/>
        </authorList>
    </citation>
    <scope>NUCLEOTIDE SEQUENCE [LARGE SCALE GENOMIC DNA]</scope>
    <source>
        <strain evidence="3">NCB100</strain>
    </source>
</reference>
<dbReference type="InterPro" id="IPR005175">
    <property type="entry name" value="PPC_dom"/>
</dbReference>
<dbReference type="Proteomes" id="UP000070587">
    <property type="component" value="Chromosome"/>
</dbReference>